<protein>
    <submittedName>
        <fullName evidence="2">Hydrolase of the alpha/beta superfamily-like protein</fullName>
    </submittedName>
</protein>
<evidence type="ECO:0000259" key="1">
    <source>
        <dbReference type="Pfam" id="PF12146"/>
    </source>
</evidence>
<dbReference type="PANTHER" id="PTHR43358">
    <property type="entry name" value="ALPHA/BETA-HYDROLASE"/>
    <property type="match status" value="1"/>
</dbReference>
<keyword evidence="2" id="KW-0378">Hydrolase</keyword>
<dbReference type="GO" id="GO:0016787">
    <property type="term" value="F:hydrolase activity"/>
    <property type="evidence" value="ECO:0007669"/>
    <property type="project" value="UniProtKB-KW"/>
</dbReference>
<dbReference type="EMBL" id="CP017151">
    <property type="protein sequence ID" value="AOR74221.1"/>
    <property type="molecule type" value="Genomic_DNA"/>
</dbReference>
<reference evidence="2 3" key="1">
    <citation type="submission" date="2016-09" db="EMBL/GenBank/DDBJ databases">
        <title>Genome Sequence of the Lactobacillus fermentum strain NCC2970 (CNCM I-5068).</title>
        <authorList>
            <person name="Barretto C."/>
            <person name="Ngom-Bru C."/>
            <person name="Genevaz A."/>
            <person name="Fournier C."/>
            <person name="Moine D."/>
            <person name="Kassam M."/>
            <person name="Iltis A."/>
            <person name="Sagory-Zalkind P."/>
            <person name="Faucherand G."/>
            <person name="Descombes P."/>
            <person name="Duboux S."/>
        </authorList>
    </citation>
    <scope>NUCLEOTIDE SEQUENCE [LARGE SCALE GENOMIC DNA]</scope>
    <source>
        <strain evidence="2 3">NCC2970</strain>
    </source>
</reference>
<dbReference type="SUPFAM" id="SSF53474">
    <property type="entry name" value="alpha/beta-Hydrolases"/>
    <property type="match status" value="1"/>
</dbReference>
<dbReference type="InterPro" id="IPR022742">
    <property type="entry name" value="Hydrolase_4"/>
</dbReference>
<dbReference type="Gene3D" id="3.40.50.1820">
    <property type="entry name" value="alpha/beta hydrolase"/>
    <property type="match status" value="1"/>
</dbReference>
<dbReference type="InterPro" id="IPR052920">
    <property type="entry name" value="DNA-binding_regulatory"/>
</dbReference>
<dbReference type="Pfam" id="PF12146">
    <property type="entry name" value="Hydrolase_4"/>
    <property type="match status" value="1"/>
</dbReference>
<gene>
    <name evidence="2" type="ORF">LACFE_CDS0756</name>
</gene>
<dbReference type="PATRIC" id="fig|1613.112.peg.792"/>
<name>A0A1D7ZWJ7_LIMFE</name>
<sequence length="327" mass="36804">MEIEEKTMQKTSNKRRRWPWVVGGLVTLLVVAFLGVALYFFNVAMVAGHKSFINNNTKIEKSDPLYAQKMWFQKTPKQVWTMKSATDNLKLDADYIPAAKKTNKSVLIAHGYMNNKDSMGAYAAMFHQLGYNVLIPDARAHGDSQGKYIGYGWPERYDERKWINRLIKENGADSQIVMFGVSMGGATTMMTSGIKLPSQVKAFIEDCGYTSVNAELMHEAKDLYGLPVFVAWPLIKTMSGINRVANGFFIGQASSVKSLHHNHRPMLFIHGTKDTFVPTAMVYQNYAATRGPKELWLVKGAVHAKSFATAPAAYQEHVKDFLEKYIK</sequence>
<evidence type="ECO:0000313" key="2">
    <source>
        <dbReference type="EMBL" id="AOR74221.1"/>
    </source>
</evidence>
<accession>A0A1D7ZWJ7</accession>
<dbReference type="Proteomes" id="UP000094714">
    <property type="component" value="Chromosome"/>
</dbReference>
<evidence type="ECO:0000313" key="3">
    <source>
        <dbReference type="Proteomes" id="UP000094714"/>
    </source>
</evidence>
<dbReference type="PANTHER" id="PTHR43358:SF4">
    <property type="entry name" value="ALPHA_BETA HYDROLASE FOLD-1 DOMAIN-CONTAINING PROTEIN"/>
    <property type="match status" value="1"/>
</dbReference>
<feature type="domain" description="Serine aminopeptidase S33" evidence="1">
    <location>
        <begin position="101"/>
        <end position="205"/>
    </location>
</feature>
<dbReference type="AlphaFoldDB" id="A0A1D7ZWJ7"/>
<dbReference type="InterPro" id="IPR029058">
    <property type="entry name" value="AB_hydrolase_fold"/>
</dbReference>
<organism evidence="2 3">
    <name type="scientific">Limosilactobacillus fermentum</name>
    <name type="common">Lactobacillus fermentum</name>
    <dbReference type="NCBI Taxonomy" id="1613"/>
    <lineage>
        <taxon>Bacteria</taxon>
        <taxon>Bacillati</taxon>
        <taxon>Bacillota</taxon>
        <taxon>Bacilli</taxon>
        <taxon>Lactobacillales</taxon>
        <taxon>Lactobacillaceae</taxon>
        <taxon>Limosilactobacillus</taxon>
    </lineage>
</organism>
<proteinExistence type="predicted"/>